<feature type="transmembrane region" description="Helical" evidence="1">
    <location>
        <begin position="87"/>
        <end position="105"/>
    </location>
</feature>
<reference evidence="4" key="1">
    <citation type="submission" date="2016-08" db="EMBL/GenBank/DDBJ databases">
        <title>Complete genome sequence of the organohalide-respiring Epsilonproteobacterium Sulfurospirillum halorespirans.</title>
        <authorList>
            <person name="Goris T."/>
            <person name="Zimmermann J."/>
            <person name="Schenz B."/>
            <person name="Lemos M."/>
            <person name="Hackermueller J."/>
            <person name="Diekert G."/>
        </authorList>
    </citation>
    <scope>NUCLEOTIDE SEQUENCE [LARGE SCALE GENOMIC DNA]</scope>
    <source>
        <strain>DSM 13726</strain>
        <strain evidence="4">PCE-M2</strain>
    </source>
</reference>
<evidence type="ECO:0000313" key="3">
    <source>
        <dbReference type="EMBL" id="AOO65866.1"/>
    </source>
</evidence>
<sequence>MIDRLFGVFLLCLGLYVLYGGLSLEVPFSYDPLGPTAFPIALGTVLALLSVVIIVKPREVHFPALNTNLKTLLIVLLLFVYQLSFNVLGFLLSTALLVFCIAKIFKGTTPQALSAGVGVSGVVYLIFSFLLEVPLPVGSLFAKLLGVSS</sequence>
<dbReference type="STRING" id="1193502.SHALO_2101"/>
<organism evidence="3 4">
    <name type="scientific">Sulfurospirillum halorespirans DSM 13726</name>
    <dbReference type="NCBI Taxonomy" id="1193502"/>
    <lineage>
        <taxon>Bacteria</taxon>
        <taxon>Pseudomonadati</taxon>
        <taxon>Campylobacterota</taxon>
        <taxon>Epsilonproteobacteria</taxon>
        <taxon>Campylobacterales</taxon>
        <taxon>Sulfurospirillaceae</taxon>
        <taxon>Sulfurospirillum</taxon>
    </lineage>
</organism>
<keyword evidence="4" id="KW-1185">Reference proteome</keyword>
<keyword evidence="1" id="KW-0472">Membrane</keyword>
<accession>A0A1D7TLL3</accession>
<feature type="transmembrane region" description="Helical" evidence="1">
    <location>
        <begin position="62"/>
        <end position="81"/>
    </location>
</feature>
<gene>
    <name evidence="3" type="ORF">SHALO_2101</name>
</gene>
<feature type="transmembrane region" description="Helical" evidence="1">
    <location>
        <begin position="33"/>
        <end position="55"/>
    </location>
</feature>
<dbReference type="Pfam" id="PF07331">
    <property type="entry name" value="TctB"/>
    <property type="match status" value="1"/>
</dbReference>
<dbReference type="InterPro" id="IPR009936">
    <property type="entry name" value="DUF1468"/>
</dbReference>
<protein>
    <submittedName>
        <fullName evidence="3">Tricarboxylate transport protein TctB</fullName>
    </submittedName>
</protein>
<dbReference type="Proteomes" id="UP000094609">
    <property type="component" value="Chromosome"/>
</dbReference>
<dbReference type="AlphaFoldDB" id="A0A1D7TLL3"/>
<dbReference type="PATRIC" id="fig|1193502.14.peg.2129"/>
<feature type="transmembrane region" description="Helical" evidence="1">
    <location>
        <begin position="112"/>
        <end position="131"/>
    </location>
</feature>
<evidence type="ECO:0000259" key="2">
    <source>
        <dbReference type="Pfam" id="PF07331"/>
    </source>
</evidence>
<name>A0A1D7TLL3_9BACT</name>
<keyword evidence="1" id="KW-0812">Transmembrane</keyword>
<dbReference type="EMBL" id="CP017111">
    <property type="protein sequence ID" value="AOO65866.1"/>
    <property type="molecule type" value="Genomic_DNA"/>
</dbReference>
<feature type="domain" description="DUF1468" evidence="2">
    <location>
        <begin position="5"/>
        <end position="136"/>
    </location>
</feature>
<proteinExistence type="predicted"/>
<dbReference type="KEGG" id="shal:SHALO_2101"/>
<keyword evidence="1" id="KW-1133">Transmembrane helix</keyword>
<evidence type="ECO:0000256" key="1">
    <source>
        <dbReference type="SAM" id="Phobius"/>
    </source>
</evidence>
<evidence type="ECO:0000313" key="4">
    <source>
        <dbReference type="Proteomes" id="UP000094609"/>
    </source>
</evidence>